<dbReference type="AlphaFoldDB" id="A0A382AWQ0"/>
<sequence length="33" mass="3758">MQRWFKAADSLAIAELSVQENPRRLPINSVTES</sequence>
<feature type="non-terminal residue" evidence="1">
    <location>
        <position position="33"/>
    </location>
</feature>
<name>A0A382AWQ0_9ZZZZ</name>
<evidence type="ECO:0000313" key="1">
    <source>
        <dbReference type="EMBL" id="SVB05804.1"/>
    </source>
</evidence>
<dbReference type="EMBL" id="UINC01027115">
    <property type="protein sequence ID" value="SVB05804.1"/>
    <property type="molecule type" value="Genomic_DNA"/>
</dbReference>
<gene>
    <name evidence="1" type="ORF">METZ01_LOCUS158658</name>
</gene>
<proteinExistence type="predicted"/>
<organism evidence="1">
    <name type="scientific">marine metagenome</name>
    <dbReference type="NCBI Taxonomy" id="408172"/>
    <lineage>
        <taxon>unclassified sequences</taxon>
        <taxon>metagenomes</taxon>
        <taxon>ecological metagenomes</taxon>
    </lineage>
</organism>
<accession>A0A382AWQ0</accession>
<protein>
    <submittedName>
        <fullName evidence="1">Uncharacterized protein</fullName>
    </submittedName>
</protein>
<reference evidence="1" key="1">
    <citation type="submission" date="2018-05" db="EMBL/GenBank/DDBJ databases">
        <authorList>
            <person name="Lanie J.A."/>
            <person name="Ng W.-L."/>
            <person name="Kazmierczak K.M."/>
            <person name="Andrzejewski T.M."/>
            <person name="Davidsen T.M."/>
            <person name="Wayne K.J."/>
            <person name="Tettelin H."/>
            <person name="Glass J.I."/>
            <person name="Rusch D."/>
            <person name="Podicherti R."/>
            <person name="Tsui H.-C.T."/>
            <person name="Winkler M.E."/>
        </authorList>
    </citation>
    <scope>NUCLEOTIDE SEQUENCE</scope>
</reference>